<organism evidence="6 7">
    <name type="scientific">Pseudolycoriella hygida</name>
    <dbReference type="NCBI Taxonomy" id="35572"/>
    <lineage>
        <taxon>Eukaryota</taxon>
        <taxon>Metazoa</taxon>
        <taxon>Ecdysozoa</taxon>
        <taxon>Arthropoda</taxon>
        <taxon>Hexapoda</taxon>
        <taxon>Insecta</taxon>
        <taxon>Pterygota</taxon>
        <taxon>Neoptera</taxon>
        <taxon>Endopterygota</taxon>
        <taxon>Diptera</taxon>
        <taxon>Nematocera</taxon>
        <taxon>Sciaroidea</taxon>
        <taxon>Sciaridae</taxon>
        <taxon>Pseudolycoriella</taxon>
    </lineage>
</organism>
<feature type="repeat" description="TPR" evidence="3">
    <location>
        <begin position="219"/>
        <end position="252"/>
    </location>
</feature>
<accession>A0A9Q0NCJ8</accession>
<dbReference type="SUPFAM" id="SSF48452">
    <property type="entry name" value="TPR-like"/>
    <property type="match status" value="3"/>
</dbReference>
<evidence type="ECO:0000313" key="6">
    <source>
        <dbReference type="EMBL" id="KAJ6647822.1"/>
    </source>
</evidence>
<dbReference type="InterPro" id="IPR019734">
    <property type="entry name" value="TPR_rpt"/>
</dbReference>
<keyword evidence="7" id="KW-1185">Reference proteome</keyword>
<dbReference type="InterPro" id="IPR011990">
    <property type="entry name" value="TPR-like_helical_dom_sf"/>
</dbReference>
<dbReference type="SMART" id="SM00271">
    <property type="entry name" value="DnaJ"/>
    <property type="match status" value="1"/>
</dbReference>
<dbReference type="PANTHER" id="PTHR45188">
    <property type="entry name" value="DNAJ PROTEIN P58IPK HOMOLOG"/>
    <property type="match status" value="1"/>
</dbReference>
<keyword evidence="2 3" id="KW-0802">TPR repeat</keyword>
<dbReference type="EMBL" id="WJQU01000001">
    <property type="protein sequence ID" value="KAJ6647822.1"/>
    <property type="molecule type" value="Genomic_DNA"/>
</dbReference>
<dbReference type="CDD" id="cd06257">
    <property type="entry name" value="DnaJ"/>
    <property type="match status" value="1"/>
</dbReference>
<dbReference type="Pfam" id="PF00226">
    <property type="entry name" value="DnaJ"/>
    <property type="match status" value="1"/>
</dbReference>
<dbReference type="SUPFAM" id="SSF46565">
    <property type="entry name" value="Chaperone J-domain"/>
    <property type="match status" value="1"/>
</dbReference>
<dbReference type="SMART" id="SM00028">
    <property type="entry name" value="TPR"/>
    <property type="match status" value="7"/>
</dbReference>
<protein>
    <submittedName>
        <fullName evidence="6">DnaJ like subfamily C member 7</fullName>
    </submittedName>
</protein>
<dbReference type="PROSITE" id="PS50076">
    <property type="entry name" value="DNAJ_2"/>
    <property type="match status" value="1"/>
</dbReference>
<dbReference type="PROSITE" id="PS50005">
    <property type="entry name" value="TPR"/>
    <property type="match status" value="2"/>
</dbReference>
<dbReference type="Proteomes" id="UP001151699">
    <property type="component" value="Chromosome A"/>
</dbReference>
<dbReference type="InterPro" id="IPR036869">
    <property type="entry name" value="J_dom_sf"/>
</dbReference>
<evidence type="ECO:0000259" key="5">
    <source>
        <dbReference type="PROSITE" id="PS50076"/>
    </source>
</evidence>
<sequence>METIVIDGDNDQDSLEVLQEMDVDPNEIVPKTNLTIAEEKKNAGNENYKAQNYKLALRLYSDAIAICPDTPSYYGNRAACYMMLGDFKSALADSRTSIFLDNKFERSYIRIVKCCLALGDIVGCEQAIKKLLENDPNNTAVNVELENCKQLRILEEKLFSSYNQSDFRTALYHADSCLRFAPSCLKYKLLKAECLVLLGRIEQANDIAVSCMQADTSNAEAVYVRGLCLYYSDNLEKGLIHFERALSLDPDSKKAREMRLKAKNLKEKKERGNELFKAGKLRDAQSAYTEALAIDPLNKDMNSKLFYNRALVNSRLAIYTDAVKDCTSALDANPSYLKALILRAKSYNELHKYEECVKDCEAVLKIERTAEIKSLLKEAKHSLKLSKRKDYYKILGIDKSATDMDIKKAYRKRALVHHPDRHANASDEEKREQERQFKEVGEAYTILSDTQKKSRYDNGQDLDEDHVEFDPTQMFRQFYQYSAGPMYGFSFKT</sequence>
<dbReference type="Pfam" id="PF13432">
    <property type="entry name" value="TPR_16"/>
    <property type="match status" value="1"/>
</dbReference>
<dbReference type="AlphaFoldDB" id="A0A9Q0NCJ8"/>
<dbReference type="OrthoDB" id="765884at2759"/>
<evidence type="ECO:0000256" key="2">
    <source>
        <dbReference type="ARBA" id="ARBA00022803"/>
    </source>
</evidence>
<dbReference type="InterPro" id="IPR001623">
    <property type="entry name" value="DnaJ_domain"/>
</dbReference>
<dbReference type="Gene3D" id="1.25.40.10">
    <property type="entry name" value="Tetratricopeptide repeat domain"/>
    <property type="match status" value="1"/>
</dbReference>
<proteinExistence type="predicted"/>
<keyword evidence="1" id="KW-0677">Repeat</keyword>
<evidence type="ECO:0000256" key="3">
    <source>
        <dbReference type="PROSITE-ProRule" id="PRU00339"/>
    </source>
</evidence>
<feature type="region of interest" description="Disordered" evidence="4">
    <location>
        <begin position="418"/>
        <end position="437"/>
    </location>
</feature>
<dbReference type="Gene3D" id="1.10.287.110">
    <property type="entry name" value="DnaJ domain"/>
    <property type="match status" value="1"/>
</dbReference>
<dbReference type="Pfam" id="PF07719">
    <property type="entry name" value="TPR_2"/>
    <property type="match status" value="1"/>
</dbReference>
<feature type="repeat" description="TPR" evidence="3">
    <location>
        <begin position="265"/>
        <end position="298"/>
    </location>
</feature>
<feature type="domain" description="J" evidence="5">
    <location>
        <begin position="390"/>
        <end position="460"/>
    </location>
</feature>
<name>A0A9Q0NCJ8_9DIPT</name>
<comment type="caution">
    <text evidence="6">The sequence shown here is derived from an EMBL/GenBank/DDBJ whole genome shotgun (WGS) entry which is preliminary data.</text>
</comment>
<reference evidence="6" key="1">
    <citation type="submission" date="2022-07" db="EMBL/GenBank/DDBJ databases">
        <authorList>
            <person name="Trinca V."/>
            <person name="Uliana J.V.C."/>
            <person name="Torres T.T."/>
            <person name="Ward R.J."/>
            <person name="Monesi N."/>
        </authorList>
    </citation>
    <scope>NUCLEOTIDE SEQUENCE</scope>
    <source>
        <strain evidence="6">HSMRA1968</strain>
        <tissue evidence="6">Whole embryos</tissue>
    </source>
</reference>
<dbReference type="InterPro" id="IPR013105">
    <property type="entry name" value="TPR_2"/>
</dbReference>
<evidence type="ECO:0000256" key="4">
    <source>
        <dbReference type="SAM" id="MobiDB-lite"/>
    </source>
</evidence>
<dbReference type="PANTHER" id="PTHR45188:SF2">
    <property type="entry name" value="DNAJ HOMOLOG SUBFAMILY C MEMBER 7"/>
    <property type="match status" value="1"/>
</dbReference>
<gene>
    <name evidence="6" type="primary">DNAJC7</name>
    <name evidence="6" type="ORF">Bhyg_03045</name>
</gene>
<dbReference type="PRINTS" id="PR00625">
    <property type="entry name" value="JDOMAIN"/>
</dbReference>
<evidence type="ECO:0000256" key="1">
    <source>
        <dbReference type="ARBA" id="ARBA00022737"/>
    </source>
</evidence>
<evidence type="ECO:0000313" key="7">
    <source>
        <dbReference type="Proteomes" id="UP001151699"/>
    </source>
</evidence>